<gene>
    <name evidence="1" type="ORF">B456_005G072900</name>
</gene>
<sequence>MNLKYRLRLKRLNFDLRKRTFYLHSRCLKKNNNYSNLMELVLKKRVVLIRVTQYHGVKSDGEELGLSSLFTSTTPPSTSPFLDLEIGVWGIAKGPHMFLRSPHQHHKTVYQAGNNHHKYYDPVEKF</sequence>
<dbReference type="Gramene" id="KJB28854">
    <property type="protein sequence ID" value="KJB28854"/>
    <property type="gene ID" value="B456_005G072900"/>
</dbReference>
<keyword evidence="2" id="KW-1185">Reference proteome</keyword>
<evidence type="ECO:0000313" key="2">
    <source>
        <dbReference type="Proteomes" id="UP000032304"/>
    </source>
</evidence>
<name>A0A0D2RAK9_GOSRA</name>
<accession>A0A0D2RAK9</accession>
<evidence type="ECO:0000313" key="1">
    <source>
        <dbReference type="EMBL" id="KJB28854.1"/>
    </source>
</evidence>
<dbReference type="Proteomes" id="UP000032304">
    <property type="component" value="Chromosome 5"/>
</dbReference>
<proteinExistence type="predicted"/>
<dbReference type="EMBL" id="CM001744">
    <property type="protein sequence ID" value="KJB28854.1"/>
    <property type="molecule type" value="Genomic_DNA"/>
</dbReference>
<protein>
    <submittedName>
        <fullName evidence="1">Uncharacterized protein</fullName>
    </submittedName>
</protein>
<dbReference type="AlphaFoldDB" id="A0A0D2RAK9"/>
<organism evidence="1 2">
    <name type="scientific">Gossypium raimondii</name>
    <name type="common">Peruvian cotton</name>
    <name type="synonym">Gossypium klotzschianum subsp. raimondii</name>
    <dbReference type="NCBI Taxonomy" id="29730"/>
    <lineage>
        <taxon>Eukaryota</taxon>
        <taxon>Viridiplantae</taxon>
        <taxon>Streptophyta</taxon>
        <taxon>Embryophyta</taxon>
        <taxon>Tracheophyta</taxon>
        <taxon>Spermatophyta</taxon>
        <taxon>Magnoliopsida</taxon>
        <taxon>eudicotyledons</taxon>
        <taxon>Gunneridae</taxon>
        <taxon>Pentapetalae</taxon>
        <taxon>rosids</taxon>
        <taxon>malvids</taxon>
        <taxon>Malvales</taxon>
        <taxon>Malvaceae</taxon>
        <taxon>Malvoideae</taxon>
        <taxon>Gossypium</taxon>
    </lineage>
</organism>
<reference evidence="1 2" key="1">
    <citation type="journal article" date="2012" name="Nature">
        <title>Repeated polyploidization of Gossypium genomes and the evolution of spinnable cotton fibres.</title>
        <authorList>
            <person name="Paterson A.H."/>
            <person name="Wendel J.F."/>
            <person name="Gundlach H."/>
            <person name="Guo H."/>
            <person name="Jenkins J."/>
            <person name="Jin D."/>
            <person name="Llewellyn D."/>
            <person name="Showmaker K.C."/>
            <person name="Shu S."/>
            <person name="Udall J."/>
            <person name="Yoo M.J."/>
            <person name="Byers R."/>
            <person name="Chen W."/>
            <person name="Doron-Faigenboim A."/>
            <person name="Duke M.V."/>
            <person name="Gong L."/>
            <person name="Grimwood J."/>
            <person name="Grover C."/>
            <person name="Grupp K."/>
            <person name="Hu G."/>
            <person name="Lee T.H."/>
            <person name="Li J."/>
            <person name="Lin L."/>
            <person name="Liu T."/>
            <person name="Marler B.S."/>
            <person name="Page J.T."/>
            <person name="Roberts A.W."/>
            <person name="Romanel E."/>
            <person name="Sanders W.S."/>
            <person name="Szadkowski E."/>
            <person name="Tan X."/>
            <person name="Tang H."/>
            <person name="Xu C."/>
            <person name="Wang J."/>
            <person name="Wang Z."/>
            <person name="Zhang D."/>
            <person name="Zhang L."/>
            <person name="Ashrafi H."/>
            <person name="Bedon F."/>
            <person name="Bowers J.E."/>
            <person name="Brubaker C.L."/>
            <person name="Chee P.W."/>
            <person name="Das S."/>
            <person name="Gingle A.R."/>
            <person name="Haigler C.H."/>
            <person name="Harker D."/>
            <person name="Hoffmann L.V."/>
            <person name="Hovav R."/>
            <person name="Jones D.C."/>
            <person name="Lemke C."/>
            <person name="Mansoor S."/>
            <person name="ur Rahman M."/>
            <person name="Rainville L.N."/>
            <person name="Rambani A."/>
            <person name="Reddy U.K."/>
            <person name="Rong J.K."/>
            <person name="Saranga Y."/>
            <person name="Scheffler B.E."/>
            <person name="Scheffler J.A."/>
            <person name="Stelly D.M."/>
            <person name="Triplett B.A."/>
            <person name="Van Deynze A."/>
            <person name="Vaslin M.F."/>
            <person name="Waghmare V.N."/>
            <person name="Walford S.A."/>
            <person name="Wright R.J."/>
            <person name="Zaki E.A."/>
            <person name="Zhang T."/>
            <person name="Dennis E.S."/>
            <person name="Mayer K.F."/>
            <person name="Peterson D.G."/>
            <person name="Rokhsar D.S."/>
            <person name="Wang X."/>
            <person name="Schmutz J."/>
        </authorList>
    </citation>
    <scope>NUCLEOTIDE SEQUENCE [LARGE SCALE GENOMIC DNA]</scope>
</reference>